<evidence type="ECO:0000313" key="4">
    <source>
        <dbReference type="Proteomes" id="UP000469734"/>
    </source>
</evidence>
<organism evidence="3 4">
    <name type="scientific">Duganella margarita</name>
    <dbReference type="NCBI Taxonomy" id="2692170"/>
    <lineage>
        <taxon>Bacteria</taxon>
        <taxon>Pseudomonadati</taxon>
        <taxon>Pseudomonadota</taxon>
        <taxon>Betaproteobacteria</taxon>
        <taxon>Burkholderiales</taxon>
        <taxon>Oxalobacteraceae</taxon>
        <taxon>Telluria group</taxon>
        <taxon>Duganella</taxon>
    </lineage>
</organism>
<keyword evidence="2" id="KW-0479">Metal-binding</keyword>
<dbReference type="Gene3D" id="3.30.540.10">
    <property type="entry name" value="Fructose-1,6-Bisphosphatase, subunit A, domain 1"/>
    <property type="match status" value="1"/>
</dbReference>
<accession>A0A7X4H2T7</accession>
<evidence type="ECO:0000313" key="3">
    <source>
        <dbReference type="EMBL" id="MYM73534.1"/>
    </source>
</evidence>
<evidence type="ECO:0000256" key="1">
    <source>
        <dbReference type="ARBA" id="ARBA00009759"/>
    </source>
</evidence>
<dbReference type="PANTHER" id="PTHR20854">
    <property type="entry name" value="INOSITOL MONOPHOSPHATASE"/>
    <property type="match status" value="1"/>
</dbReference>
<dbReference type="AlphaFoldDB" id="A0A7X4H2T7"/>
<gene>
    <name evidence="3" type="ORF">GTP56_15185</name>
</gene>
<dbReference type="GO" id="GO:0046872">
    <property type="term" value="F:metal ion binding"/>
    <property type="evidence" value="ECO:0007669"/>
    <property type="project" value="UniProtKB-KW"/>
</dbReference>
<comment type="cofactor">
    <cofactor evidence="2">
        <name>Mg(2+)</name>
        <dbReference type="ChEBI" id="CHEBI:18420"/>
    </cofactor>
</comment>
<dbReference type="GO" id="GO:0006020">
    <property type="term" value="P:inositol metabolic process"/>
    <property type="evidence" value="ECO:0007669"/>
    <property type="project" value="TreeGrafter"/>
</dbReference>
<dbReference type="Pfam" id="PF00459">
    <property type="entry name" value="Inositol_P"/>
    <property type="match status" value="1"/>
</dbReference>
<evidence type="ECO:0000256" key="2">
    <source>
        <dbReference type="PIRSR" id="PIRSR600760-2"/>
    </source>
</evidence>
<dbReference type="SUPFAM" id="SSF56655">
    <property type="entry name" value="Carbohydrate phosphatase"/>
    <property type="match status" value="1"/>
</dbReference>
<dbReference type="EMBL" id="WWCR01000014">
    <property type="protein sequence ID" value="MYM73534.1"/>
    <property type="molecule type" value="Genomic_DNA"/>
</dbReference>
<keyword evidence="2" id="KW-0460">Magnesium</keyword>
<dbReference type="GO" id="GO:0007165">
    <property type="term" value="P:signal transduction"/>
    <property type="evidence" value="ECO:0007669"/>
    <property type="project" value="TreeGrafter"/>
</dbReference>
<comment type="caution">
    <text evidence="3">The sequence shown here is derived from an EMBL/GenBank/DDBJ whole genome shotgun (WGS) entry which is preliminary data.</text>
</comment>
<dbReference type="InterPro" id="IPR000760">
    <property type="entry name" value="Inositol_monophosphatase-like"/>
</dbReference>
<protein>
    <submittedName>
        <fullName evidence="3">3'(2'),5'-bisphosphate nucleotidase CysQ</fullName>
    </submittedName>
</protein>
<dbReference type="PANTHER" id="PTHR20854:SF4">
    <property type="entry name" value="INOSITOL-1-MONOPHOSPHATASE-RELATED"/>
    <property type="match status" value="1"/>
</dbReference>
<comment type="similarity">
    <text evidence="1">Belongs to the inositol monophosphatase superfamily.</text>
</comment>
<reference evidence="3 4" key="1">
    <citation type="submission" date="2019-12" db="EMBL/GenBank/DDBJ databases">
        <title>Novel species isolated from a subtropical stream in China.</title>
        <authorList>
            <person name="Lu H."/>
        </authorList>
    </citation>
    <scope>NUCLEOTIDE SEQUENCE [LARGE SCALE GENOMIC DNA]</scope>
    <source>
        <strain evidence="3 4">FT134W</strain>
    </source>
</reference>
<dbReference type="RefSeq" id="WP_161050676.1">
    <property type="nucleotide sequence ID" value="NZ_WWCR01000014.1"/>
</dbReference>
<sequence length="270" mass="28020">MNPLNHPDFNLLQQLVQAVQSAGQAVLARFSADARPRDRNDIGNMIAANDTTSRDILRPALSAACADARWDDDEAGAGALPPGDWWVTDPVEGAINHIHGLPDWGVTATLVRDNLPVLTAVHLPLSGDTYTALRGGGAWLNGTRLHVAAKTELNAAMVGTGQAVPDEGSAVYQRMGSSVTAMLAAALVVRVSVPATLQLVQIAAGRQDLFWQYSQVRSGLVAGALLVAEAGGSVTDLDGTPWHLGSSGFLAGAPALVAQAVAILAGEDAR</sequence>
<proteinExistence type="inferred from homology"/>
<name>A0A7X4H2T7_9BURK</name>
<dbReference type="Gene3D" id="3.40.190.80">
    <property type="match status" value="1"/>
</dbReference>
<dbReference type="Proteomes" id="UP000469734">
    <property type="component" value="Unassembled WGS sequence"/>
</dbReference>
<feature type="binding site" evidence="2">
    <location>
        <position position="89"/>
    </location>
    <ligand>
        <name>Mg(2+)</name>
        <dbReference type="ChEBI" id="CHEBI:18420"/>
        <label>1</label>
        <note>catalytic</note>
    </ligand>
</feature>
<dbReference type="PRINTS" id="PR00377">
    <property type="entry name" value="IMPHPHTASES"/>
</dbReference>
<dbReference type="GO" id="GO:0008934">
    <property type="term" value="F:inositol monophosphate 1-phosphatase activity"/>
    <property type="evidence" value="ECO:0007669"/>
    <property type="project" value="TreeGrafter"/>
</dbReference>